<comment type="caution">
    <text evidence="2">The sequence shown here is derived from an EMBL/GenBank/DDBJ whole genome shotgun (WGS) entry which is preliminary data.</text>
</comment>
<feature type="region of interest" description="Disordered" evidence="1">
    <location>
        <begin position="405"/>
        <end position="426"/>
    </location>
</feature>
<feature type="compositionally biased region" description="Polar residues" evidence="1">
    <location>
        <begin position="59"/>
        <end position="84"/>
    </location>
</feature>
<name>A0A5B0LIF7_PUCGR</name>
<organism evidence="2 3">
    <name type="scientific">Puccinia graminis f. sp. tritici</name>
    <dbReference type="NCBI Taxonomy" id="56615"/>
    <lineage>
        <taxon>Eukaryota</taxon>
        <taxon>Fungi</taxon>
        <taxon>Dikarya</taxon>
        <taxon>Basidiomycota</taxon>
        <taxon>Pucciniomycotina</taxon>
        <taxon>Pucciniomycetes</taxon>
        <taxon>Pucciniales</taxon>
        <taxon>Pucciniaceae</taxon>
        <taxon>Puccinia</taxon>
    </lineage>
</organism>
<evidence type="ECO:0000256" key="1">
    <source>
        <dbReference type="SAM" id="MobiDB-lite"/>
    </source>
</evidence>
<protein>
    <recommendedName>
        <fullName evidence="4">Retrotransposon gag domain-containing protein</fullName>
    </recommendedName>
</protein>
<evidence type="ECO:0000313" key="3">
    <source>
        <dbReference type="Proteomes" id="UP000325313"/>
    </source>
</evidence>
<dbReference type="Proteomes" id="UP000325313">
    <property type="component" value="Unassembled WGS sequence"/>
</dbReference>
<dbReference type="AlphaFoldDB" id="A0A5B0LIF7"/>
<evidence type="ECO:0008006" key="4">
    <source>
        <dbReference type="Google" id="ProtNLM"/>
    </source>
</evidence>
<gene>
    <name evidence="2" type="ORF">PGTUg99_003845</name>
</gene>
<reference evidence="2 3" key="1">
    <citation type="submission" date="2019-05" db="EMBL/GenBank/DDBJ databases">
        <title>Emergence of the Ug99 lineage of the wheat stem rust pathogen through somatic hybridization.</title>
        <authorList>
            <person name="Li F."/>
            <person name="Upadhyaya N.M."/>
            <person name="Sperschneider J."/>
            <person name="Matny O."/>
            <person name="Nguyen-Phuc H."/>
            <person name="Mago R."/>
            <person name="Raley C."/>
            <person name="Miller M.E."/>
            <person name="Silverstein K.A.T."/>
            <person name="Henningsen E."/>
            <person name="Hirsch C.D."/>
            <person name="Visser B."/>
            <person name="Pretorius Z.A."/>
            <person name="Steffenson B.J."/>
            <person name="Schwessinger B."/>
            <person name="Dodds P.N."/>
            <person name="Figueroa M."/>
        </authorList>
    </citation>
    <scope>NUCLEOTIDE SEQUENCE [LARGE SCALE GENOMIC DNA]</scope>
    <source>
        <strain evidence="2 3">Ug99</strain>
    </source>
</reference>
<evidence type="ECO:0000313" key="2">
    <source>
        <dbReference type="EMBL" id="KAA1064065.1"/>
    </source>
</evidence>
<dbReference type="EMBL" id="VDEP01000516">
    <property type="protein sequence ID" value="KAA1064065.1"/>
    <property type="molecule type" value="Genomic_DNA"/>
</dbReference>
<sequence length="510" mass="56258">MKRSTNLGSRSKRRSNTDPNDLLPLTDPEAIIRSCNAKERRLKHLKSNPTAPLPPPCETTPSTVMSDETPAHETSGSTRTADASDMQTAKDWFKSVFKIQHAFIVEAQADRRQAAEDRRQALEDRRADRQILISAHQASAARISRLEELLLAMNIKNEVEAQPVQSLPGKIDLQKFRTLDGPMYHGPFQETESFLRWIHGSFYANEAADFLTKSWEEFKTRLFDFALPTNWRSGLQRQICQLNMSPAETFLEYSTRACTLQSLFNFNASKSSKLGDLQLAQFVVYGLPDSLQDRINKRQLLEVAPFTYGPFEKQANASYMALQQPADPPIVSRSTPSAPPSLARDEFVWRVHSYLDLQGLCHFCKKHCGSAAGACPGPIDLSGINIPSKFATPIKPADYVAPRAWGKPTATPGKPTQAPAGRPATRAASVAGITDTTPLEAQVSALTLDAAMQEDGRWDTYFNDEGCFPSLELAAVAALEDLDSQLLANEIEKAKQADLADAIAGRPGRA</sequence>
<feature type="region of interest" description="Disordered" evidence="1">
    <location>
        <begin position="44"/>
        <end position="84"/>
    </location>
</feature>
<proteinExistence type="predicted"/>
<feature type="region of interest" description="Disordered" evidence="1">
    <location>
        <begin position="1"/>
        <end position="28"/>
    </location>
</feature>
<accession>A0A5B0LIF7</accession>